<evidence type="ECO:0000313" key="2">
    <source>
        <dbReference type="EMBL" id="GBP20324.1"/>
    </source>
</evidence>
<accession>A0A4C1U2N8</accession>
<dbReference type="EMBL" id="BGZK01000117">
    <property type="protein sequence ID" value="GBP20324.1"/>
    <property type="molecule type" value="Genomic_DNA"/>
</dbReference>
<feature type="compositionally biased region" description="Basic and acidic residues" evidence="1">
    <location>
        <begin position="35"/>
        <end position="45"/>
    </location>
</feature>
<dbReference type="AlphaFoldDB" id="A0A4C1U2N8"/>
<proteinExistence type="predicted"/>
<evidence type="ECO:0000256" key="1">
    <source>
        <dbReference type="SAM" id="MobiDB-lite"/>
    </source>
</evidence>
<reference evidence="2 3" key="1">
    <citation type="journal article" date="2019" name="Commun. Biol.">
        <title>The bagworm genome reveals a unique fibroin gene that provides high tensile strength.</title>
        <authorList>
            <person name="Kono N."/>
            <person name="Nakamura H."/>
            <person name="Ohtoshi R."/>
            <person name="Tomita M."/>
            <person name="Numata K."/>
            <person name="Arakawa K."/>
        </authorList>
    </citation>
    <scope>NUCLEOTIDE SEQUENCE [LARGE SCALE GENOMIC DNA]</scope>
</reference>
<keyword evidence="3" id="KW-1185">Reference proteome</keyword>
<organism evidence="2 3">
    <name type="scientific">Eumeta variegata</name>
    <name type="common">Bagworm moth</name>
    <name type="synonym">Eumeta japonica</name>
    <dbReference type="NCBI Taxonomy" id="151549"/>
    <lineage>
        <taxon>Eukaryota</taxon>
        <taxon>Metazoa</taxon>
        <taxon>Ecdysozoa</taxon>
        <taxon>Arthropoda</taxon>
        <taxon>Hexapoda</taxon>
        <taxon>Insecta</taxon>
        <taxon>Pterygota</taxon>
        <taxon>Neoptera</taxon>
        <taxon>Endopterygota</taxon>
        <taxon>Lepidoptera</taxon>
        <taxon>Glossata</taxon>
        <taxon>Ditrysia</taxon>
        <taxon>Tineoidea</taxon>
        <taxon>Psychidae</taxon>
        <taxon>Oiketicinae</taxon>
        <taxon>Eumeta</taxon>
    </lineage>
</organism>
<evidence type="ECO:0000313" key="3">
    <source>
        <dbReference type="Proteomes" id="UP000299102"/>
    </source>
</evidence>
<protein>
    <submittedName>
        <fullName evidence="2">Uncharacterized protein</fullName>
    </submittedName>
</protein>
<feature type="region of interest" description="Disordered" evidence="1">
    <location>
        <begin position="17"/>
        <end position="51"/>
    </location>
</feature>
<gene>
    <name evidence="2" type="ORF">EVAR_10587_1</name>
</gene>
<dbReference type="Proteomes" id="UP000299102">
    <property type="component" value="Unassembled WGS sequence"/>
</dbReference>
<name>A0A4C1U2N8_EUMVA</name>
<comment type="caution">
    <text evidence="2">The sequence shown here is derived from an EMBL/GenBank/DDBJ whole genome shotgun (WGS) entry which is preliminary data.</text>
</comment>
<sequence length="114" mass="13291">MQLSCYTKLVYAKTCKSGKRHSQDHAYVPPRYRRRSIDPGPDKDVPGTYNGYSHNVHRLSPRVVCVKFRMYRIRDSRQVFTSPPRVKPFHNHFISDQRLCAYALRAGLARVVGR</sequence>